<organism evidence="2 3">
    <name type="scientific">Kribbella deserti</name>
    <dbReference type="NCBI Taxonomy" id="1926257"/>
    <lineage>
        <taxon>Bacteria</taxon>
        <taxon>Bacillati</taxon>
        <taxon>Actinomycetota</taxon>
        <taxon>Actinomycetes</taxon>
        <taxon>Propionibacteriales</taxon>
        <taxon>Kribbellaceae</taxon>
        <taxon>Kribbella</taxon>
    </lineage>
</organism>
<dbReference type="Proteomes" id="UP001589890">
    <property type="component" value="Unassembled WGS sequence"/>
</dbReference>
<proteinExistence type="predicted"/>
<feature type="chain" id="PRO_5045219057" evidence="1">
    <location>
        <begin position="25"/>
        <end position="367"/>
    </location>
</feature>
<evidence type="ECO:0000313" key="3">
    <source>
        <dbReference type="Proteomes" id="UP001589890"/>
    </source>
</evidence>
<comment type="caution">
    <text evidence="2">The sequence shown here is derived from an EMBL/GenBank/DDBJ whole genome shotgun (WGS) entry which is preliminary data.</text>
</comment>
<accession>A0ABV6QJI9</accession>
<dbReference type="EMBL" id="JBHLTC010000014">
    <property type="protein sequence ID" value="MFC0624814.1"/>
    <property type="molecule type" value="Genomic_DNA"/>
</dbReference>
<gene>
    <name evidence="2" type="ORF">ACFFGN_12125</name>
</gene>
<sequence>MRQPIRTLVAGLTAVAALVAPVVAAVPAEAAGTVRAAASLTGPAHGTYGSSVSLSGVLWRYGTSTRIANAVVTLQRTPHGKSAWTQVTSVRTSSTGTYGFTVTLGTVYDYRTVYGGSVTYTTAVSNVINPKILRRVLLDSVQTTNSAPDEGVNVGTLRATGRVLPAPPTGTQVWLQRYDAASKTWKNFMSTRTTGGAGVSISGNVPPNVGTYRLQAPVASPYYGGSSNTKVHAHYVWRGIFTKPLLAVGGTETPGRYIWKPSESATRYLINLWAAAGGSSWVDINTYGCLQLDVSTINVTDQTGTATNVLATIANGATKLYDYDIAPGQESQKTFSVRGINRLRVQSAAKTQGNPISTWGIAALCNN</sequence>
<evidence type="ECO:0000313" key="2">
    <source>
        <dbReference type="EMBL" id="MFC0624814.1"/>
    </source>
</evidence>
<evidence type="ECO:0000256" key="1">
    <source>
        <dbReference type="SAM" id="SignalP"/>
    </source>
</evidence>
<reference evidence="2 3" key="1">
    <citation type="submission" date="2024-09" db="EMBL/GenBank/DDBJ databases">
        <authorList>
            <person name="Sun Q."/>
            <person name="Mori K."/>
        </authorList>
    </citation>
    <scope>NUCLEOTIDE SEQUENCE [LARGE SCALE GENOMIC DNA]</scope>
    <source>
        <strain evidence="2 3">CGMCC 1.15906</strain>
    </source>
</reference>
<protein>
    <submittedName>
        <fullName evidence="2">Uncharacterized protein</fullName>
    </submittedName>
</protein>
<name>A0ABV6QJI9_9ACTN</name>
<keyword evidence="3" id="KW-1185">Reference proteome</keyword>
<feature type="signal peptide" evidence="1">
    <location>
        <begin position="1"/>
        <end position="24"/>
    </location>
</feature>
<keyword evidence="1" id="KW-0732">Signal</keyword>
<dbReference type="RefSeq" id="WP_380046573.1">
    <property type="nucleotide sequence ID" value="NZ_JBHLTC010000014.1"/>
</dbReference>